<gene>
    <name evidence="2" type="ORF">METZ01_LOCUS494815</name>
</gene>
<organism evidence="2">
    <name type="scientific">marine metagenome</name>
    <dbReference type="NCBI Taxonomy" id="408172"/>
    <lineage>
        <taxon>unclassified sequences</taxon>
        <taxon>metagenomes</taxon>
        <taxon>ecological metagenomes</taxon>
    </lineage>
</organism>
<dbReference type="EMBL" id="UINC01216009">
    <property type="protein sequence ID" value="SVE41961.1"/>
    <property type="molecule type" value="Genomic_DNA"/>
</dbReference>
<feature type="region of interest" description="Disordered" evidence="1">
    <location>
        <begin position="18"/>
        <end position="43"/>
    </location>
</feature>
<protein>
    <submittedName>
        <fullName evidence="2">Uncharacterized protein</fullName>
    </submittedName>
</protein>
<feature type="compositionally biased region" description="Polar residues" evidence="1">
    <location>
        <begin position="24"/>
        <end position="36"/>
    </location>
</feature>
<dbReference type="AlphaFoldDB" id="A0A383DC62"/>
<name>A0A383DC62_9ZZZZ</name>
<proteinExistence type="predicted"/>
<evidence type="ECO:0000313" key="2">
    <source>
        <dbReference type="EMBL" id="SVE41961.1"/>
    </source>
</evidence>
<sequence>MRGFIGLAHALISVKSRRIRNGDSPKNNQTKANTLVASRHDCR</sequence>
<accession>A0A383DC62</accession>
<reference evidence="2" key="1">
    <citation type="submission" date="2018-05" db="EMBL/GenBank/DDBJ databases">
        <authorList>
            <person name="Lanie J.A."/>
            <person name="Ng W.-L."/>
            <person name="Kazmierczak K.M."/>
            <person name="Andrzejewski T.M."/>
            <person name="Davidsen T.M."/>
            <person name="Wayne K.J."/>
            <person name="Tettelin H."/>
            <person name="Glass J.I."/>
            <person name="Rusch D."/>
            <person name="Podicherti R."/>
            <person name="Tsui H.-C.T."/>
            <person name="Winkler M.E."/>
        </authorList>
    </citation>
    <scope>NUCLEOTIDE SEQUENCE</scope>
</reference>
<evidence type="ECO:0000256" key="1">
    <source>
        <dbReference type="SAM" id="MobiDB-lite"/>
    </source>
</evidence>
<feature type="non-terminal residue" evidence="2">
    <location>
        <position position="43"/>
    </location>
</feature>